<gene>
    <name evidence="1" type="ORF">UFOPK4175_00587</name>
</gene>
<accession>A0A6J7RX95</accession>
<dbReference type="EMBL" id="CAFBPX010000083">
    <property type="protein sequence ID" value="CAB5033495.1"/>
    <property type="molecule type" value="Genomic_DNA"/>
</dbReference>
<sequence length="66" mass="6658">MILRASSTFSTVSVVPGTIGTPAACISSRADVLLPIDSIALAGGPMKTIPLSASNWAKGAFSARKP</sequence>
<dbReference type="AlphaFoldDB" id="A0A6J7RX95"/>
<proteinExistence type="predicted"/>
<evidence type="ECO:0000313" key="1">
    <source>
        <dbReference type="EMBL" id="CAB5033495.1"/>
    </source>
</evidence>
<organism evidence="1">
    <name type="scientific">freshwater metagenome</name>
    <dbReference type="NCBI Taxonomy" id="449393"/>
    <lineage>
        <taxon>unclassified sequences</taxon>
        <taxon>metagenomes</taxon>
        <taxon>ecological metagenomes</taxon>
    </lineage>
</organism>
<protein>
    <submittedName>
        <fullName evidence="1">Unannotated protein</fullName>
    </submittedName>
</protein>
<reference evidence="1" key="1">
    <citation type="submission" date="2020-05" db="EMBL/GenBank/DDBJ databases">
        <authorList>
            <person name="Chiriac C."/>
            <person name="Salcher M."/>
            <person name="Ghai R."/>
            <person name="Kavagutti S V."/>
        </authorList>
    </citation>
    <scope>NUCLEOTIDE SEQUENCE</scope>
</reference>
<name>A0A6J7RX95_9ZZZZ</name>